<dbReference type="PRINTS" id="PR00385">
    <property type="entry name" value="P450"/>
</dbReference>
<dbReference type="Proteomes" id="UP000016930">
    <property type="component" value="Unassembled WGS sequence"/>
</dbReference>
<dbReference type="PRINTS" id="PR00463">
    <property type="entry name" value="EP450I"/>
</dbReference>
<keyword evidence="12" id="KW-0472">Membrane</keyword>
<evidence type="ECO:0000256" key="8">
    <source>
        <dbReference type="ARBA" id="ARBA00022989"/>
    </source>
</evidence>
<dbReference type="SUPFAM" id="SSF48264">
    <property type="entry name" value="Cytochrome P450"/>
    <property type="match status" value="1"/>
</dbReference>
<dbReference type="AlphaFoldDB" id="M2REK6"/>
<dbReference type="InterPro" id="IPR050364">
    <property type="entry name" value="Cytochrome_P450_fung"/>
</dbReference>
<evidence type="ECO:0008006" key="16">
    <source>
        <dbReference type="Google" id="ProtNLM"/>
    </source>
</evidence>
<reference evidence="14 15" key="1">
    <citation type="journal article" date="2012" name="Proc. Natl. Acad. Sci. U.S.A.">
        <title>Comparative genomics of Ceriporiopsis subvermispora and Phanerochaete chrysosporium provide insight into selective ligninolysis.</title>
        <authorList>
            <person name="Fernandez-Fueyo E."/>
            <person name="Ruiz-Duenas F.J."/>
            <person name="Ferreira P."/>
            <person name="Floudas D."/>
            <person name="Hibbett D.S."/>
            <person name="Canessa P."/>
            <person name="Larrondo L.F."/>
            <person name="James T.Y."/>
            <person name="Seelenfreund D."/>
            <person name="Lobos S."/>
            <person name="Polanco R."/>
            <person name="Tello M."/>
            <person name="Honda Y."/>
            <person name="Watanabe T."/>
            <person name="Watanabe T."/>
            <person name="Ryu J.S."/>
            <person name="Kubicek C.P."/>
            <person name="Schmoll M."/>
            <person name="Gaskell J."/>
            <person name="Hammel K.E."/>
            <person name="St John F.J."/>
            <person name="Vanden Wymelenberg A."/>
            <person name="Sabat G."/>
            <person name="Splinter BonDurant S."/>
            <person name="Syed K."/>
            <person name="Yadav J.S."/>
            <person name="Doddapaneni H."/>
            <person name="Subramanian V."/>
            <person name="Lavin J.L."/>
            <person name="Oguiza J.A."/>
            <person name="Perez G."/>
            <person name="Pisabarro A.G."/>
            <person name="Ramirez L."/>
            <person name="Santoyo F."/>
            <person name="Master E."/>
            <person name="Coutinho P.M."/>
            <person name="Henrissat B."/>
            <person name="Lombard V."/>
            <person name="Magnuson J.K."/>
            <person name="Kuees U."/>
            <person name="Hori C."/>
            <person name="Igarashi K."/>
            <person name="Samejima M."/>
            <person name="Held B.W."/>
            <person name="Barry K.W."/>
            <person name="LaButti K.M."/>
            <person name="Lapidus A."/>
            <person name="Lindquist E.A."/>
            <person name="Lucas S.M."/>
            <person name="Riley R."/>
            <person name="Salamov A.A."/>
            <person name="Hoffmeister D."/>
            <person name="Schwenk D."/>
            <person name="Hadar Y."/>
            <person name="Yarden O."/>
            <person name="de Vries R.P."/>
            <person name="Wiebenga A."/>
            <person name="Stenlid J."/>
            <person name="Eastwood D."/>
            <person name="Grigoriev I.V."/>
            <person name="Berka R.M."/>
            <person name="Blanchette R.A."/>
            <person name="Kersten P."/>
            <person name="Martinez A.T."/>
            <person name="Vicuna R."/>
            <person name="Cullen D."/>
        </authorList>
    </citation>
    <scope>NUCLEOTIDE SEQUENCE [LARGE SCALE GENOMIC DNA]</scope>
    <source>
        <strain evidence="14 15">B</strain>
    </source>
</reference>
<comment type="cofactor">
    <cofactor evidence="1 13">
        <name>heme</name>
        <dbReference type="ChEBI" id="CHEBI:30413"/>
    </cofactor>
</comment>
<feature type="binding site" description="axial binding residue" evidence="13">
    <location>
        <position position="259"/>
    </location>
    <ligand>
        <name>heme</name>
        <dbReference type="ChEBI" id="CHEBI:30413"/>
    </ligand>
    <ligandPart>
        <name>Fe</name>
        <dbReference type="ChEBI" id="CHEBI:18248"/>
    </ligandPart>
</feature>
<accession>M2REK6</accession>
<evidence type="ECO:0000313" key="15">
    <source>
        <dbReference type="Proteomes" id="UP000016930"/>
    </source>
</evidence>
<evidence type="ECO:0000256" key="9">
    <source>
        <dbReference type="ARBA" id="ARBA00023002"/>
    </source>
</evidence>
<dbReference type="GO" id="GO:0016020">
    <property type="term" value="C:membrane"/>
    <property type="evidence" value="ECO:0007669"/>
    <property type="project" value="UniProtKB-SubCell"/>
</dbReference>
<name>M2REK6_CERS8</name>
<dbReference type="InterPro" id="IPR036396">
    <property type="entry name" value="Cyt_P450_sf"/>
</dbReference>
<dbReference type="HOGENOM" id="CLU_001570_2_0_1"/>
<evidence type="ECO:0000256" key="10">
    <source>
        <dbReference type="ARBA" id="ARBA00023004"/>
    </source>
</evidence>
<dbReference type="GO" id="GO:0005506">
    <property type="term" value="F:iron ion binding"/>
    <property type="evidence" value="ECO:0007669"/>
    <property type="project" value="InterPro"/>
</dbReference>
<dbReference type="GO" id="GO:0004497">
    <property type="term" value="F:monooxygenase activity"/>
    <property type="evidence" value="ECO:0007669"/>
    <property type="project" value="UniProtKB-KW"/>
</dbReference>
<evidence type="ECO:0000256" key="5">
    <source>
        <dbReference type="ARBA" id="ARBA00022617"/>
    </source>
</evidence>
<evidence type="ECO:0000256" key="13">
    <source>
        <dbReference type="PIRSR" id="PIRSR602401-1"/>
    </source>
</evidence>
<evidence type="ECO:0000256" key="6">
    <source>
        <dbReference type="ARBA" id="ARBA00022692"/>
    </source>
</evidence>
<organism evidence="14 15">
    <name type="scientific">Ceriporiopsis subvermispora (strain B)</name>
    <name type="common">White-rot fungus</name>
    <name type="synonym">Gelatoporia subvermispora</name>
    <dbReference type="NCBI Taxonomy" id="914234"/>
    <lineage>
        <taxon>Eukaryota</taxon>
        <taxon>Fungi</taxon>
        <taxon>Dikarya</taxon>
        <taxon>Basidiomycota</taxon>
        <taxon>Agaricomycotina</taxon>
        <taxon>Agaricomycetes</taxon>
        <taxon>Polyporales</taxon>
        <taxon>Gelatoporiaceae</taxon>
        <taxon>Gelatoporia</taxon>
    </lineage>
</organism>
<sequence length="330" mass="36756">MKIAYGINVQARNDPYVRIAEEAMRGPSKAASPGLYLVDTCPVLKYITSWFPGAGFKKETAEFRKSLDALLRTPYEDFRGRLLEGKAPKCAATSLLQTFGNSSEAESDIKITPATMYIGMLRPTVSTLSIFFLAMIFHPDVQAKAQDELDTVLGGGRLPELSDQASMPDITCVMKESLRWKPVASINLPHRLTQDDVYRGYQIPRVSIVCSNNRAILHDEDVYPNSPAFDPDRFMRDGALNTELQDPATVALGFGRRICPGRYMAQDMHWIAIASVLTTFNIIKEVNEGGEEVMPETRSLPGFVSHPMPFKCTIRPRSDRHIRLIEAALG</sequence>
<gene>
    <name evidence="14" type="ORF">CERSUDRAFT_50620</name>
</gene>
<dbReference type="InterPro" id="IPR002401">
    <property type="entry name" value="Cyt_P450_E_grp-I"/>
</dbReference>
<comment type="pathway">
    <text evidence="3">Secondary metabolite biosynthesis.</text>
</comment>
<evidence type="ECO:0000256" key="11">
    <source>
        <dbReference type="ARBA" id="ARBA00023033"/>
    </source>
</evidence>
<dbReference type="GO" id="GO:0016705">
    <property type="term" value="F:oxidoreductase activity, acting on paired donors, with incorporation or reduction of molecular oxygen"/>
    <property type="evidence" value="ECO:0007669"/>
    <property type="project" value="InterPro"/>
</dbReference>
<keyword evidence="6" id="KW-0812">Transmembrane</keyword>
<keyword evidence="8" id="KW-1133">Transmembrane helix</keyword>
<evidence type="ECO:0000256" key="12">
    <source>
        <dbReference type="ARBA" id="ARBA00023136"/>
    </source>
</evidence>
<dbReference type="InterPro" id="IPR001128">
    <property type="entry name" value="Cyt_P450"/>
</dbReference>
<keyword evidence="7 13" id="KW-0479">Metal-binding</keyword>
<evidence type="ECO:0000256" key="4">
    <source>
        <dbReference type="ARBA" id="ARBA00010617"/>
    </source>
</evidence>
<evidence type="ECO:0000256" key="1">
    <source>
        <dbReference type="ARBA" id="ARBA00001971"/>
    </source>
</evidence>
<dbReference type="Gene3D" id="1.10.630.10">
    <property type="entry name" value="Cytochrome P450"/>
    <property type="match status" value="1"/>
</dbReference>
<comment type="subcellular location">
    <subcellularLocation>
        <location evidence="2">Membrane</location>
        <topology evidence="2">Single-pass membrane protein</topology>
    </subcellularLocation>
</comment>
<dbReference type="OrthoDB" id="2789670at2759"/>
<dbReference type="PANTHER" id="PTHR46300:SF7">
    <property type="entry name" value="P450, PUTATIVE (EUROFUNG)-RELATED"/>
    <property type="match status" value="1"/>
</dbReference>
<dbReference type="PANTHER" id="PTHR46300">
    <property type="entry name" value="P450, PUTATIVE (EUROFUNG)-RELATED-RELATED"/>
    <property type="match status" value="1"/>
</dbReference>
<protein>
    <recommendedName>
        <fullName evidence="16">Cytochrome P450</fullName>
    </recommendedName>
</protein>
<keyword evidence="15" id="KW-1185">Reference proteome</keyword>
<proteinExistence type="inferred from homology"/>
<evidence type="ECO:0000313" key="14">
    <source>
        <dbReference type="EMBL" id="EMD37266.1"/>
    </source>
</evidence>
<dbReference type="EMBL" id="KB445796">
    <property type="protein sequence ID" value="EMD37266.1"/>
    <property type="molecule type" value="Genomic_DNA"/>
</dbReference>
<dbReference type="Pfam" id="PF00067">
    <property type="entry name" value="p450"/>
    <property type="match status" value="1"/>
</dbReference>
<keyword evidence="10 13" id="KW-0408">Iron</keyword>
<evidence type="ECO:0000256" key="2">
    <source>
        <dbReference type="ARBA" id="ARBA00004167"/>
    </source>
</evidence>
<keyword evidence="9" id="KW-0560">Oxidoreductase</keyword>
<keyword evidence="11" id="KW-0503">Monooxygenase</keyword>
<dbReference type="STRING" id="914234.M2REK6"/>
<keyword evidence="5 13" id="KW-0349">Heme</keyword>
<dbReference type="GO" id="GO:0020037">
    <property type="term" value="F:heme binding"/>
    <property type="evidence" value="ECO:0007669"/>
    <property type="project" value="InterPro"/>
</dbReference>
<comment type="similarity">
    <text evidence="4">Belongs to the cytochrome P450 family.</text>
</comment>
<evidence type="ECO:0000256" key="7">
    <source>
        <dbReference type="ARBA" id="ARBA00022723"/>
    </source>
</evidence>
<evidence type="ECO:0000256" key="3">
    <source>
        <dbReference type="ARBA" id="ARBA00005179"/>
    </source>
</evidence>